<evidence type="ECO:0000256" key="6">
    <source>
        <dbReference type="SAM" id="Coils"/>
    </source>
</evidence>
<evidence type="ECO:0000313" key="9">
    <source>
        <dbReference type="Proteomes" id="UP000190092"/>
    </source>
</evidence>
<evidence type="ECO:0000256" key="5">
    <source>
        <dbReference type="ARBA" id="ARBA00023172"/>
    </source>
</evidence>
<dbReference type="RefSeq" id="WP_085935096.1">
    <property type="nucleotide sequence ID" value="NZ_FUWJ01000003.1"/>
</dbReference>
<keyword evidence="4 6" id="KW-0175">Coiled coil</keyword>
<dbReference type="Proteomes" id="UP000190092">
    <property type="component" value="Unassembled WGS sequence"/>
</dbReference>
<dbReference type="STRING" id="225324.SAMN02745126_03422"/>
<dbReference type="PANTHER" id="PTHR30563">
    <property type="entry name" value="DNA RECOMBINATION PROTEIN RMUC"/>
    <property type="match status" value="1"/>
</dbReference>
<organism evidence="8 9">
    <name type="scientific">Enhydrobacter aerosaccus</name>
    <dbReference type="NCBI Taxonomy" id="225324"/>
    <lineage>
        <taxon>Bacteria</taxon>
        <taxon>Pseudomonadati</taxon>
        <taxon>Pseudomonadota</taxon>
        <taxon>Alphaproteobacteria</taxon>
        <taxon>Hyphomicrobiales</taxon>
        <taxon>Enhydrobacter</taxon>
    </lineage>
</organism>
<keyword evidence="5" id="KW-0233">DNA recombination</keyword>
<sequence>MDILVYALLALIALLLVGLLVLLLRRNDAGETEAVRRHLELALSQQAETVQRVERSLREQEQALSKVVSERLDRNEKATGQVVSDLRERLARIDEAQKKIGDLSTQVVGLQEILSNKQARGAFGEVQLNDLVQNALPPSAYEFQCSLGNGSRVDCLLHLPNPPGSIAIDAKFPLESYRQLRAVAPGDTQGLAVAQRAFQQAMRKHIGDIRDKYIVPGETAESALMFLPSEAVYAELHANFTAIVEESYKARVWIVSPTTMMATLNTVRAVLKDVRMREQAGEIQKAVGLMLEDVRRLDDRVTNLKKHFAQTEKDLRDIDTSTDRITKRGQRILDTDLGEGPTPLPPKA</sequence>
<dbReference type="AlphaFoldDB" id="A0A1T4QSR8"/>
<feature type="coiled-coil region" evidence="6">
    <location>
        <begin position="43"/>
        <end position="113"/>
    </location>
</feature>
<evidence type="ECO:0000256" key="2">
    <source>
        <dbReference type="ARBA" id="ARBA00009840"/>
    </source>
</evidence>
<protein>
    <recommendedName>
        <fullName evidence="3">DNA recombination protein RmuC homolog</fullName>
    </recommendedName>
</protein>
<feature type="region of interest" description="Disordered" evidence="7">
    <location>
        <begin position="329"/>
        <end position="348"/>
    </location>
</feature>
<accession>A0A1T4QSR8</accession>
<evidence type="ECO:0000256" key="4">
    <source>
        <dbReference type="ARBA" id="ARBA00023054"/>
    </source>
</evidence>
<keyword evidence="9" id="KW-1185">Reference proteome</keyword>
<dbReference type="GO" id="GO:0006310">
    <property type="term" value="P:DNA recombination"/>
    <property type="evidence" value="ECO:0007669"/>
    <property type="project" value="UniProtKB-KW"/>
</dbReference>
<name>A0A1T4QSR8_9HYPH</name>
<dbReference type="OrthoDB" id="370725at2"/>
<dbReference type="EMBL" id="FUWJ01000003">
    <property type="protein sequence ID" value="SKA06770.1"/>
    <property type="molecule type" value="Genomic_DNA"/>
</dbReference>
<reference evidence="9" key="1">
    <citation type="submission" date="2017-02" db="EMBL/GenBank/DDBJ databases">
        <authorList>
            <person name="Varghese N."/>
            <person name="Submissions S."/>
        </authorList>
    </citation>
    <scope>NUCLEOTIDE SEQUENCE [LARGE SCALE GENOMIC DNA]</scope>
    <source>
        <strain evidence="9">ATCC 27094</strain>
    </source>
</reference>
<dbReference type="Pfam" id="PF02646">
    <property type="entry name" value="RmuC"/>
    <property type="match status" value="1"/>
</dbReference>
<comment type="similarity">
    <text evidence="2">Belongs to the RmuC family.</text>
</comment>
<proteinExistence type="inferred from homology"/>
<dbReference type="PANTHER" id="PTHR30563:SF0">
    <property type="entry name" value="DNA RECOMBINATION PROTEIN RMUC"/>
    <property type="match status" value="1"/>
</dbReference>
<comment type="function">
    <text evidence="1">Involved in DNA recombination.</text>
</comment>
<dbReference type="InterPro" id="IPR003798">
    <property type="entry name" value="DNA_recombination_RmuC"/>
</dbReference>
<evidence type="ECO:0000256" key="1">
    <source>
        <dbReference type="ARBA" id="ARBA00003416"/>
    </source>
</evidence>
<evidence type="ECO:0000313" key="8">
    <source>
        <dbReference type="EMBL" id="SKA06770.1"/>
    </source>
</evidence>
<evidence type="ECO:0000256" key="3">
    <source>
        <dbReference type="ARBA" id="ARBA00021840"/>
    </source>
</evidence>
<gene>
    <name evidence="8" type="ORF">SAMN02745126_03422</name>
</gene>
<evidence type="ECO:0000256" key="7">
    <source>
        <dbReference type="SAM" id="MobiDB-lite"/>
    </source>
</evidence>